<evidence type="ECO:0000313" key="13">
    <source>
        <dbReference type="EMBL" id="MBB5435115.1"/>
    </source>
</evidence>
<keyword evidence="9 12" id="KW-1133">Transmembrane helix</keyword>
<feature type="transmembrane region" description="Helical" evidence="12">
    <location>
        <begin position="282"/>
        <end position="304"/>
    </location>
</feature>
<comment type="subcellular location">
    <subcellularLocation>
        <location evidence="1">Cell membrane</location>
        <topology evidence="1">Multi-pass membrane protein</topology>
    </subcellularLocation>
</comment>
<keyword evidence="7" id="KW-0479">Metal-binding</keyword>
<evidence type="ECO:0000256" key="5">
    <source>
        <dbReference type="ARBA" id="ARBA00022617"/>
    </source>
</evidence>
<evidence type="ECO:0000256" key="7">
    <source>
        <dbReference type="ARBA" id="ARBA00022723"/>
    </source>
</evidence>
<proteinExistence type="inferred from homology"/>
<keyword evidence="4" id="KW-1003">Cell membrane</keyword>
<comment type="similarity">
    <text evidence="2">Belongs to the cytochrome ubiquinol oxidase subunit 1 family.</text>
</comment>
<evidence type="ECO:0000256" key="3">
    <source>
        <dbReference type="ARBA" id="ARBA00022448"/>
    </source>
</evidence>
<evidence type="ECO:0000256" key="12">
    <source>
        <dbReference type="SAM" id="Phobius"/>
    </source>
</evidence>
<evidence type="ECO:0000256" key="6">
    <source>
        <dbReference type="ARBA" id="ARBA00022692"/>
    </source>
</evidence>
<evidence type="ECO:0000313" key="14">
    <source>
        <dbReference type="Proteomes" id="UP000572635"/>
    </source>
</evidence>
<sequence length="413" mass="44849">MFDDPLVLARLQFALTAATHYMFVAFTLGLAPYILVTQFIAVLRQDAARMRAVRFWGGLYLVNYGMGILSGLVMELQLGLNWSGLNEMFGYVFGAPLAVETMTAFFVESTFLGLWIFGWDRMGRWAHWACFLVVTGTAYLSAYWVLVANGFLKWPDGFRIEGGEAVLEDPMALVANPSGLMAFGHVVTSALLVGGAVVTAVSAYHLARRNDPDRMFHRGVRGGTAMLVIGVMPTVITGGIQFSLFGEEPPTAGLTYTAEEIAAIEEAGASGAAHGFGMTGEILMMMAWLLISIVAGLLALAWLLRGLSRWRWFLHPMVFIPVLPYAASIGGWVFRETGRQPWVVRGHLTTADAMTDLSPAMALASFSFFTVAFAVLGAATFWLLARFARRGPEGGPLAPAAPEEAEPAPVRTF</sequence>
<dbReference type="GO" id="GO:0046872">
    <property type="term" value="F:metal ion binding"/>
    <property type="evidence" value="ECO:0007669"/>
    <property type="project" value="UniProtKB-KW"/>
</dbReference>
<reference evidence="13 14" key="1">
    <citation type="submission" date="2020-08" db="EMBL/GenBank/DDBJ databases">
        <title>Sequencing the genomes of 1000 actinobacteria strains.</title>
        <authorList>
            <person name="Klenk H.-P."/>
        </authorList>
    </citation>
    <scope>NUCLEOTIDE SEQUENCE [LARGE SCALE GENOMIC DNA]</scope>
    <source>
        <strain evidence="13 14">DSM 44551</strain>
    </source>
</reference>
<dbReference type="GO" id="GO:0009055">
    <property type="term" value="F:electron transfer activity"/>
    <property type="evidence" value="ECO:0007669"/>
    <property type="project" value="InterPro"/>
</dbReference>
<dbReference type="PANTHER" id="PTHR30365">
    <property type="entry name" value="CYTOCHROME D UBIQUINOL OXIDASE"/>
    <property type="match status" value="1"/>
</dbReference>
<dbReference type="EMBL" id="JACHDB010000001">
    <property type="protein sequence ID" value="MBB5435115.1"/>
    <property type="molecule type" value="Genomic_DNA"/>
</dbReference>
<dbReference type="GO" id="GO:0005886">
    <property type="term" value="C:plasma membrane"/>
    <property type="evidence" value="ECO:0007669"/>
    <property type="project" value="UniProtKB-SubCell"/>
</dbReference>
<feature type="transmembrane region" description="Helical" evidence="12">
    <location>
        <begin position="20"/>
        <end position="43"/>
    </location>
</feature>
<dbReference type="GO" id="GO:0019646">
    <property type="term" value="P:aerobic electron transport chain"/>
    <property type="evidence" value="ECO:0007669"/>
    <property type="project" value="InterPro"/>
</dbReference>
<dbReference type="Pfam" id="PF01654">
    <property type="entry name" value="Cyt_bd_oxida_I"/>
    <property type="match status" value="2"/>
</dbReference>
<organism evidence="13 14">
    <name type="scientific">Nocardiopsis composta</name>
    <dbReference type="NCBI Taxonomy" id="157465"/>
    <lineage>
        <taxon>Bacteria</taxon>
        <taxon>Bacillati</taxon>
        <taxon>Actinomycetota</taxon>
        <taxon>Actinomycetes</taxon>
        <taxon>Streptosporangiales</taxon>
        <taxon>Nocardiopsidaceae</taxon>
        <taxon>Nocardiopsis</taxon>
    </lineage>
</organism>
<comment type="caution">
    <text evidence="13">The sequence shown here is derived from an EMBL/GenBank/DDBJ whole genome shotgun (WGS) entry which is preliminary data.</text>
</comment>
<name>A0A7W8VGF5_9ACTN</name>
<dbReference type="GO" id="GO:0020037">
    <property type="term" value="F:heme binding"/>
    <property type="evidence" value="ECO:0007669"/>
    <property type="project" value="TreeGrafter"/>
</dbReference>
<keyword evidence="10" id="KW-0408">Iron</keyword>
<evidence type="ECO:0000256" key="10">
    <source>
        <dbReference type="ARBA" id="ARBA00023004"/>
    </source>
</evidence>
<keyword evidence="3" id="KW-0813">Transport</keyword>
<feature type="transmembrane region" description="Helical" evidence="12">
    <location>
        <begin position="125"/>
        <end position="146"/>
    </location>
</feature>
<dbReference type="RefSeq" id="WP_184396554.1">
    <property type="nucleotide sequence ID" value="NZ_BAAAJD010000149.1"/>
</dbReference>
<dbReference type="PANTHER" id="PTHR30365:SF14">
    <property type="entry name" value="CYTOCHROME BD MENAQUINOL OXIDASE SUBUNIT I-RELATED"/>
    <property type="match status" value="1"/>
</dbReference>
<evidence type="ECO:0000256" key="2">
    <source>
        <dbReference type="ARBA" id="ARBA00009819"/>
    </source>
</evidence>
<protein>
    <submittedName>
        <fullName evidence="13">Cytochrome d ubiquinol oxidase subunit I</fullName>
        <ecNumber evidence="13">1.10.3.-</ecNumber>
    </submittedName>
</protein>
<feature type="transmembrane region" description="Helical" evidence="12">
    <location>
        <begin position="93"/>
        <end position="118"/>
    </location>
</feature>
<evidence type="ECO:0000256" key="8">
    <source>
        <dbReference type="ARBA" id="ARBA00022982"/>
    </source>
</evidence>
<gene>
    <name evidence="13" type="ORF">HDA36_005199</name>
</gene>
<feature type="transmembrane region" description="Helical" evidence="12">
    <location>
        <begin position="360"/>
        <end position="384"/>
    </location>
</feature>
<dbReference type="Proteomes" id="UP000572635">
    <property type="component" value="Unassembled WGS sequence"/>
</dbReference>
<evidence type="ECO:0000256" key="9">
    <source>
        <dbReference type="ARBA" id="ARBA00022989"/>
    </source>
</evidence>
<keyword evidence="11 12" id="KW-0472">Membrane</keyword>
<dbReference type="InterPro" id="IPR002585">
    <property type="entry name" value="Cyt-d_ubiquinol_oxidase_su_1"/>
</dbReference>
<keyword evidence="14" id="KW-1185">Reference proteome</keyword>
<dbReference type="PIRSF" id="PIRSF006446">
    <property type="entry name" value="Cyt_quinol_oxidase_1"/>
    <property type="match status" value="1"/>
</dbReference>
<keyword evidence="6 12" id="KW-0812">Transmembrane</keyword>
<dbReference type="EC" id="1.10.3.-" evidence="13"/>
<feature type="transmembrane region" description="Helical" evidence="12">
    <location>
        <begin position="180"/>
        <end position="204"/>
    </location>
</feature>
<feature type="transmembrane region" description="Helical" evidence="12">
    <location>
        <begin position="316"/>
        <end position="334"/>
    </location>
</feature>
<evidence type="ECO:0000256" key="11">
    <source>
        <dbReference type="ARBA" id="ARBA00023136"/>
    </source>
</evidence>
<keyword evidence="13" id="KW-0560">Oxidoreductase</keyword>
<evidence type="ECO:0000256" key="4">
    <source>
        <dbReference type="ARBA" id="ARBA00022475"/>
    </source>
</evidence>
<keyword evidence="5" id="KW-0349">Heme</keyword>
<accession>A0A7W8VGF5</accession>
<evidence type="ECO:0000256" key="1">
    <source>
        <dbReference type="ARBA" id="ARBA00004651"/>
    </source>
</evidence>
<keyword evidence="8" id="KW-0249">Electron transport</keyword>
<dbReference type="AlphaFoldDB" id="A0A7W8VGF5"/>
<feature type="transmembrane region" description="Helical" evidence="12">
    <location>
        <begin position="55"/>
        <end position="73"/>
    </location>
</feature>
<dbReference type="GO" id="GO:0070069">
    <property type="term" value="C:cytochrome complex"/>
    <property type="evidence" value="ECO:0007669"/>
    <property type="project" value="InterPro"/>
</dbReference>
<feature type="transmembrane region" description="Helical" evidence="12">
    <location>
        <begin position="225"/>
        <end position="245"/>
    </location>
</feature>
<dbReference type="GO" id="GO:0016682">
    <property type="term" value="F:oxidoreductase activity, acting on diphenols and related substances as donors, oxygen as acceptor"/>
    <property type="evidence" value="ECO:0007669"/>
    <property type="project" value="TreeGrafter"/>
</dbReference>